<dbReference type="InterPro" id="IPR023299">
    <property type="entry name" value="ATPase_P-typ_cyto_dom_N"/>
</dbReference>
<dbReference type="InterPro" id="IPR008250">
    <property type="entry name" value="ATPase_P-typ_transduc_dom_A_sf"/>
</dbReference>
<dbReference type="SUPFAM" id="SSF81665">
    <property type="entry name" value="Calcium ATPase, transmembrane domain M"/>
    <property type="match status" value="1"/>
</dbReference>
<dbReference type="NCBIfam" id="TIGR01494">
    <property type="entry name" value="ATPase_P-type"/>
    <property type="match status" value="2"/>
</dbReference>
<accession>A0ABT5MZR9</accession>
<evidence type="ECO:0000256" key="2">
    <source>
        <dbReference type="ARBA" id="ARBA00022692"/>
    </source>
</evidence>
<keyword evidence="2 8" id="KW-0812">Transmembrane</keyword>
<evidence type="ECO:0000313" key="10">
    <source>
        <dbReference type="EMBL" id="MDD0838761.1"/>
    </source>
</evidence>
<dbReference type="SUPFAM" id="SSF56784">
    <property type="entry name" value="HAD-like"/>
    <property type="match status" value="1"/>
</dbReference>
<evidence type="ECO:0000256" key="1">
    <source>
        <dbReference type="ARBA" id="ARBA00004141"/>
    </source>
</evidence>
<keyword evidence="5" id="KW-1278">Translocase</keyword>
<dbReference type="PRINTS" id="PR00120">
    <property type="entry name" value="HATPASE"/>
</dbReference>
<dbReference type="InterPro" id="IPR059000">
    <property type="entry name" value="ATPase_P-type_domA"/>
</dbReference>
<feature type="transmembrane region" description="Helical" evidence="8">
    <location>
        <begin position="740"/>
        <end position="758"/>
    </location>
</feature>
<feature type="transmembrane region" description="Helical" evidence="8">
    <location>
        <begin position="636"/>
        <end position="656"/>
    </location>
</feature>
<reference evidence="10 11" key="1">
    <citation type="submission" date="2023-02" db="EMBL/GenBank/DDBJ databases">
        <title>Bacterial whole genomic sequence of Curvibacter sp. HBC61.</title>
        <authorList>
            <person name="Le V."/>
            <person name="Ko S.-R."/>
            <person name="Ahn C.-Y."/>
            <person name="Oh H.-M."/>
        </authorList>
    </citation>
    <scope>NUCLEOTIDE SEQUENCE [LARGE SCALE GENOMIC DNA]</scope>
    <source>
        <strain evidence="10 11">HBC61</strain>
    </source>
</reference>
<feature type="transmembrane region" description="Helical" evidence="8">
    <location>
        <begin position="779"/>
        <end position="804"/>
    </location>
</feature>
<comment type="subcellular location">
    <subcellularLocation>
        <location evidence="1">Membrane</location>
        <topology evidence="1">Multi-pass membrane protein</topology>
    </subcellularLocation>
</comment>
<name>A0ABT5MZR9_9BURK</name>
<dbReference type="InterPro" id="IPR001757">
    <property type="entry name" value="P_typ_ATPase"/>
</dbReference>
<dbReference type="Pfam" id="PF00690">
    <property type="entry name" value="Cation_ATPase_N"/>
    <property type="match status" value="1"/>
</dbReference>
<feature type="domain" description="Cation-transporting P-type ATPase N-terminal" evidence="9">
    <location>
        <begin position="3"/>
        <end position="68"/>
    </location>
</feature>
<organism evidence="10 11">
    <name type="scientific">Curvibacter cyanobacteriorum</name>
    <dbReference type="NCBI Taxonomy" id="3026422"/>
    <lineage>
        <taxon>Bacteria</taxon>
        <taxon>Pseudomonadati</taxon>
        <taxon>Pseudomonadota</taxon>
        <taxon>Betaproteobacteria</taxon>
        <taxon>Burkholderiales</taxon>
        <taxon>Comamonadaceae</taxon>
        <taxon>Curvibacter</taxon>
    </lineage>
</organism>
<dbReference type="SFLD" id="SFLDS00003">
    <property type="entry name" value="Haloacid_Dehalogenase"/>
    <property type="match status" value="1"/>
</dbReference>
<evidence type="ECO:0000256" key="5">
    <source>
        <dbReference type="ARBA" id="ARBA00022967"/>
    </source>
</evidence>
<dbReference type="InterPro" id="IPR018303">
    <property type="entry name" value="ATPase_P-typ_P_site"/>
</dbReference>
<evidence type="ECO:0000259" key="9">
    <source>
        <dbReference type="SMART" id="SM00831"/>
    </source>
</evidence>
<keyword evidence="7 8" id="KW-0472">Membrane</keyword>
<sequence>MSPLPALPVTPPQGLTAATAQRRGQEEGANTLAVSQRRPWRTLAWEVVREPMFLLLLGSGALYLLMGDAQEALILLGFVAIIMAVTVLQERRTDRALGELRALSSPRAQVMRDGVPQRIPGAAVVRGDLLLLSEGDRVPADGVLWQAHELSTDESLLTGESEPVTKHAPTDRVLAGTLVLSGQGLACVQAIGGRTQLGRIGLSLDDVTLQPSPLRDEMARLTRRLVGVAGAVCGLLVLLLWALRGDVLAAVLAGITLAMGLLPQELPVILIVFLALAARRLAQQQVLTRRLSAIETLGQTTVLCVDKTGTLTCNRMSVQVLVAGESEWAVPALGDTALPEAFHPLLACAVLASEVRPHDPMELALQRLATQHLAASDPLPPSWQLAREYELSPALMAMSHLWRDPSAPQDRVASKGAPEAVVALCHLPAAQAQRVQQQAAALADRGLRVLGVAQARHPKGPDWPAQQHDFDFEWLGLVGLADPLRPEVPAAVARCQRAGIRVVMITGDHPGTALAIAAQAGISAQAVITGDTLDTLSAPDLAQRLAHTQVFARVKPQQKLALVQALQAQGEVVAMTGDGVNDAPALKAAHIGMAMGLRGTDVAREAASLVLLNDDFHAIVAAIEQGRRTFANLRQAMVYTLAVHLPIIGLALWPAALGWPLVLTPLHIAFLELLIDPACSLVFEAEASAQDWMAQAPRRVKAPLLSTEAVRWSLWQGACVTAWVLGWYGGLTWLVPSSTTASTAAFGVLVMANAALILPCRSDQPGWRGSFRGLPRVSAWVLLGTLLALALVTQVPLLALAFGFVRLPMAQWGLMAASVLVLLGVLQLSKEGWLSSRAARKTVGANLAPADPPDPVPRRGGE</sequence>
<dbReference type="InterPro" id="IPR023214">
    <property type="entry name" value="HAD_sf"/>
</dbReference>
<dbReference type="PANTHER" id="PTHR42861">
    <property type="entry name" value="CALCIUM-TRANSPORTING ATPASE"/>
    <property type="match status" value="1"/>
</dbReference>
<keyword evidence="3" id="KW-0547">Nucleotide-binding</keyword>
<evidence type="ECO:0000256" key="4">
    <source>
        <dbReference type="ARBA" id="ARBA00022840"/>
    </source>
</evidence>
<evidence type="ECO:0000256" key="3">
    <source>
        <dbReference type="ARBA" id="ARBA00022741"/>
    </source>
</evidence>
<feature type="transmembrane region" description="Helical" evidence="8">
    <location>
        <begin position="810"/>
        <end position="828"/>
    </location>
</feature>
<keyword evidence="11" id="KW-1185">Reference proteome</keyword>
<evidence type="ECO:0000256" key="8">
    <source>
        <dbReference type="SAM" id="Phobius"/>
    </source>
</evidence>
<feature type="transmembrane region" description="Helical" evidence="8">
    <location>
        <begin position="72"/>
        <end position="88"/>
    </location>
</feature>
<dbReference type="InterPro" id="IPR044492">
    <property type="entry name" value="P_typ_ATPase_HD_dom"/>
</dbReference>
<dbReference type="PROSITE" id="PS00154">
    <property type="entry name" value="ATPASE_E1_E2"/>
    <property type="match status" value="1"/>
</dbReference>
<feature type="transmembrane region" description="Helical" evidence="8">
    <location>
        <begin position="249"/>
        <end position="277"/>
    </location>
</feature>
<dbReference type="InterPro" id="IPR006068">
    <property type="entry name" value="ATPase_P-typ_cation-transptr_C"/>
</dbReference>
<proteinExistence type="predicted"/>
<keyword evidence="4" id="KW-0067">ATP-binding</keyword>
<dbReference type="Proteomes" id="UP001528673">
    <property type="component" value="Unassembled WGS sequence"/>
</dbReference>
<dbReference type="Gene3D" id="3.40.50.1000">
    <property type="entry name" value="HAD superfamily/HAD-like"/>
    <property type="match status" value="1"/>
</dbReference>
<comment type="caution">
    <text evidence="10">The sequence shown here is derived from an EMBL/GenBank/DDBJ whole genome shotgun (WGS) entry which is preliminary data.</text>
</comment>
<dbReference type="Gene3D" id="1.20.1110.10">
    <property type="entry name" value="Calcium-transporting ATPase, transmembrane domain"/>
    <property type="match status" value="1"/>
</dbReference>
<dbReference type="Pfam" id="PF00122">
    <property type="entry name" value="E1-E2_ATPase"/>
    <property type="match status" value="1"/>
</dbReference>
<dbReference type="InterPro" id="IPR036412">
    <property type="entry name" value="HAD-like_sf"/>
</dbReference>
<dbReference type="SMART" id="SM00831">
    <property type="entry name" value="Cation_ATPase_N"/>
    <property type="match status" value="1"/>
</dbReference>
<gene>
    <name evidence="10" type="ORF">PSQ40_09290</name>
</gene>
<dbReference type="InterPro" id="IPR023298">
    <property type="entry name" value="ATPase_P-typ_TM_dom_sf"/>
</dbReference>
<evidence type="ECO:0000256" key="7">
    <source>
        <dbReference type="ARBA" id="ARBA00023136"/>
    </source>
</evidence>
<evidence type="ECO:0000256" key="6">
    <source>
        <dbReference type="ARBA" id="ARBA00022989"/>
    </source>
</evidence>
<dbReference type="SUPFAM" id="SSF81660">
    <property type="entry name" value="Metal cation-transporting ATPase, ATP-binding domain N"/>
    <property type="match status" value="1"/>
</dbReference>
<dbReference type="SUPFAM" id="SSF81653">
    <property type="entry name" value="Calcium ATPase, transduction domain A"/>
    <property type="match status" value="1"/>
</dbReference>
<keyword evidence="6 8" id="KW-1133">Transmembrane helix</keyword>
<dbReference type="SFLD" id="SFLDG00002">
    <property type="entry name" value="C1.7:_P-type_atpase_like"/>
    <property type="match status" value="1"/>
</dbReference>
<dbReference type="SFLD" id="SFLDF00027">
    <property type="entry name" value="p-type_atpase"/>
    <property type="match status" value="1"/>
</dbReference>
<dbReference type="Gene3D" id="2.70.150.10">
    <property type="entry name" value="Calcium-transporting ATPase, cytoplasmic transduction domain A"/>
    <property type="match status" value="1"/>
</dbReference>
<dbReference type="InterPro" id="IPR004014">
    <property type="entry name" value="ATPase_P-typ_cation-transptr_N"/>
</dbReference>
<dbReference type="EMBL" id="JAQSIP010000003">
    <property type="protein sequence ID" value="MDD0838761.1"/>
    <property type="molecule type" value="Genomic_DNA"/>
</dbReference>
<feature type="transmembrane region" description="Helical" evidence="8">
    <location>
        <begin position="225"/>
        <end position="243"/>
    </location>
</feature>
<dbReference type="Pfam" id="PF00689">
    <property type="entry name" value="Cation_ATPase_C"/>
    <property type="match status" value="1"/>
</dbReference>
<dbReference type="Gene3D" id="3.40.1110.10">
    <property type="entry name" value="Calcium-transporting ATPase, cytoplasmic domain N"/>
    <property type="match status" value="1"/>
</dbReference>
<dbReference type="Pfam" id="PF00702">
    <property type="entry name" value="Hydrolase"/>
    <property type="match status" value="1"/>
</dbReference>
<dbReference type="PRINTS" id="PR00119">
    <property type="entry name" value="CATATPASE"/>
</dbReference>
<protein>
    <submittedName>
        <fullName evidence="10">Cation-translocating P-type ATPase</fullName>
    </submittedName>
</protein>
<evidence type="ECO:0000313" key="11">
    <source>
        <dbReference type="Proteomes" id="UP001528673"/>
    </source>
</evidence>